<dbReference type="EMBL" id="CAESAN010000003">
    <property type="protein sequence ID" value="CAB4334522.1"/>
    <property type="molecule type" value="Genomic_DNA"/>
</dbReference>
<sequence>MADNVIPAALRDLMGQEWKREVGHSMFAGRYEKAGADPSYYHHRHDDTEVGLTASFSTPEIAALMRDGVLDGLARENEHGLTVNEHAEHAMTDFMSDVYQAWDKLNKRLGAVRAGRASE</sequence>
<accession>A0A6J5Z047</accession>
<evidence type="ECO:0000313" key="1">
    <source>
        <dbReference type="EMBL" id="CAB4334522.1"/>
    </source>
</evidence>
<proteinExistence type="predicted"/>
<gene>
    <name evidence="1" type="ORF">UFOPK3547_00074</name>
</gene>
<protein>
    <submittedName>
        <fullName evidence="1">Unannotated protein</fullName>
    </submittedName>
</protein>
<organism evidence="1">
    <name type="scientific">freshwater metagenome</name>
    <dbReference type="NCBI Taxonomy" id="449393"/>
    <lineage>
        <taxon>unclassified sequences</taxon>
        <taxon>metagenomes</taxon>
        <taxon>ecological metagenomes</taxon>
    </lineage>
</organism>
<reference evidence="1" key="1">
    <citation type="submission" date="2020-05" db="EMBL/GenBank/DDBJ databases">
        <authorList>
            <person name="Chiriac C."/>
            <person name="Salcher M."/>
            <person name="Ghai R."/>
            <person name="Kavagutti S V."/>
        </authorList>
    </citation>
    <scope>NUCLEOTIDE SEQUENCE</scope>
</reference>
<dbReference type="AlphaFoldDB" id="A0A6J5Z047"/>
<name>A0A6J5Z047_9ZZZZ</name>